<proteinExistence type="predicted"/>
<keyword evidence="2" id="KW-1185">Reference proteome</keyword>
<dbReference type="AlphaFoldDB" id="A0A1G6WN99"/>
<evidence type="ECO:0000313" key="1">
    <source>
        <dbReference type="EMBL" id="SDD66697.1"/>
    </source>
</evidence>
<accession>A0A1G6WN99</accession>
<reference evidence="1 2" key="1">
    <citation type="submission" date="2016-10" db="EMBL/GenBank/DDBJ databases">
        <authorList>
            <person name="de Groot N.N."/>
        </authorList>
    </citation>
    <scope>NUCLEOTIDE SEQUENCE [LARGE SCALE GENOMIC DNA]</scope>
    <source>
        <strain evidence="1 2">CGMCC 1.9109</strain>
    </source>
</reference>
<evidence type="ECO:0008006" key="3">
    <source>
        <dbReference type="Google" id="ProtNLM"/>
    </source>
</evidence>
<sequence>MLSAVPEDTYMRDVNILSLNLEQNGRQEVMELGAADRKVFVEALIDPPPIASENLKRVVASYKRQQPKQ</sequence>
<dbReference type="STRING" id="637679.GCA_001550055_02867"/>
<gene>
    <name evidence="1" type="ORF">SAMN04488071_1151</name>
</gene>
<protein>
    <recommendedName>
        <fullName evidence="3">DUF1778 domain-containing protein</fullName>
    </recommendedName>
</protein>
<evidence type="ECO:0000313" key="2">
    <source>
        <dbReference type="Proteomes" id="UP000183685"/>
    </source>
</evidence>
<dbReference type="Proteomes" id="UP000183685">
    <property type="component" value="Unassembled WGS sequence"/>
</dbReference>
<organism evidence="1 2">
    <name type="scientific">Kordiimonas lacus</name>
    <dbReference type="NCBI Taxonomy" id="637679"/>
    <lineage>
        <taxon>Bacteria</taxon>
        <taxon>Pseudomonadati</taxon>
        <taxon>Pseudomonadota</taxon>
        <taxon>Alphaproteobacteria</taxon>
        <taxon>Kordiimonadales</taxon>
        <taxon>Kordiimonadaceae</taxon>
        <taxon>Kordiimonas</taxon>
    </lineage>
</organism>
<dbReference type="EMBL" id="FNAK01000002">
    <property type="protein sequence ID" value="SDD66697.1"/>
    <property type="molecule type" value="Genomic_DNA"/>
</dbReference>
<name>A0A1G6WN99_9PROT</name>